<keyword evidence="3 5" id="KW-1133">Transmembrane helix</keyword>
<dbReference type="EMBL" id="SEYY01002778">
    <property type="protein sequence ID" value="KAB7504595.1"/>
    <property type="molecule type" value="Genomic_DNA"/>
</dbReference>
<feature type="transmembrane region" description="Helical" evidence="5">
    <location>
        <begin position="76"/>
        <end position="96"/>
    </location>
</feature>
<feature type="transmembrane region" description="Helical" evidence="5">
    <location>
        <begin position="108"/>
        <end position="132"/>
    </location>
</feature>
<dbReference type="InterPro" id="IPR036259">
    <property type="entry name" value="MFS_trans_sf"/>
</dbReference>
<dbReference type="InterPro" id="IPR020846">
    <property type="entry name" value="MFS_dom"/>
</dbReference>
<organism evidence="7 8">
    <name type="scientific">Armadillidium nasatum</name>
    <dbReference type="NCBI Taxonomy" id="96803"/>
    <lineage>
        <taxon>Eukaryota</taxon>
        <taxon>Metazoa</taxon>
        <taxon>Ecdysozoa</taxon>
        <taxon>Arthropoda</taxon>
        <taxon>Crustacea</taxon>
        <taxon>Multicrustacea</taxon>
        <taxon>Malacostraca</taxon>
        <taxon>Eumalacostraca</taxon>
        <taxon>Peracarida</taxon>
        <taxon>Isopoda</taxon>
        <taxon>Oniscidea</taxon>
        <taxon>Crinocheta</taxon>
        <taxon>Armadillidiidae</taxon>
        <taxon>Armadillidium</taxon>
    </lineage>
</organism>
<evidence type="ECO:0000256" key="1">
    <source>
        <dbReference type="ARBA" id="ARBA00004141"/>
    </source>
</evidence>
<feature type="transmembrane region" description="Helical" evidence="5">
    <location>
        <begin position="50"/>
        <end position="70"/>
    </location>
</feature>
<dbReference type="Proteomes" id="UP000326759">
    <property type="component" value="Unassembled WGS sequence"/>
</dbReference>
<keyword evidence="2 5" id="KW-0812">Transmembrane</keyword>
<dbReference type="Gene3D" id="1.20.1250.20">
    <property type="entry name" value="MFS general substrate transporter like domains"/>
    <property type="match status" value="1"/>
</dbReference>
<feature type="transmembrane region" description="Helical" evidence="5">
    <location>
        <begin position="138"/>
        <end position="157"/>
    </location>
</feature>
<dbReference type="InterPro" id="IPR011701">
    <property type="entry name" value="MFS"/>
</dbReference>
<dbReference type="SUPFAM" id="SSF103473">
    <property type="entry name" value="MFS general substrate transporter"/>
    <property type="match status" value="1"/>
</dbReference>
<name>A0A5N5THE1_9CRUS</name>
<dbReference type="GO" id="GO:0016020">
    <property type="term" value="C:membrane"/>
    <property type="evidence" value="ECO:0007669"/>
    <property type="project" value="UniProtKB-SubCell"/>
</dbReference>
<comment type="subcellular location">
    <subcellularLocation>
        <location evidence="1">Membrane</location>
        <topology evidence="1">Multi-pass membrane protein</topology>
    </subcellularLocation>
</comment>
<feature type="domain" description="Major facilitator superfamily (MFS) profile" evidence="6">
    <location>
        <begin position="1"/>
        <end position="162"/>
    </location>
</feature>
<dbReference type="OrthoDB" id="6341720at2759"/>
<dbReference type="AlphaFoldDB" id="A0A5N5THE1"/>
<keyword evidence="8" id="KW-1185">Reference proteome</keyword>
<proteinExistence type="predicted"/>
<keyword evidence="4 5" id="KW-0472">Membrane</keyword>
<evidence type="ECO:0000313" key="7">
    <source>
        <dbReference type="EMBL" id="KAB7504595.1"/>
    </source>
</evidence>
<sequence>MLGNMFYVGIEFNLHNMTGNTFVNFFILAVFEIPGSIIGSYCTDKFGRRLTSAVFGILSAACIILTIPFIYNKWAIVALCGISKSFIGGLFIGIYKQIGELFPTPLRATAYGISGIVGFASTVAVPSITALGATDPRITYYFLFGFSLLITLFSSLVPETLGLPYPQTIREALLIGKDQSYFSVYYKGKVRNLFKPVIKNSDQEMKAV</sequence>
<feature type="transmembrane region" description="Helical" evidence="5">
    <location>
        <begin position="22"/>
        <end position="43"/>
    </location>
</feature>
<dbReference type="GO" id="GO:0022857">
    <property type="term" value="F:transmembrane transporter activity"/>
    <property type="evidence" value="ECO:0007669"/>
    <property type="project" value="InterPro"/>
</dbReference>
<accession>A0A5N5THE1</accession>
<evidence type="ECO:0000256" key="5">
    <source>
        <dbReference type="SAM" id="Phobius"/>
    </source>
</evidence>
<dbReference type="PANTHER" id="PTHR24064">
    <property type="entry name" value="SOLUTE CARRIER FAMILY 22 MEMBER"/>
    <property type="match status" value="1"/>
</dbReference>
<evidence type="ECO:0000259" key="6">
    <source>
        <dbReference type="PROSITE" id="PS50850"/>
    </source>
</evidence>
<protein>
    <recommendedName>
        <fullName evidence="6">Major facilitator superfamily (MFS) profile domain-containing protein</fullName>
    </recommendedName>
</protein>
<dbReference type="PROSITE" id="PS50850">
    <property type="entry name" value="MFS"/>
    <property type="match status" value="1"/>
</dbReference>
<evidence type="ECO:0000256" key="2">
    <source>
        <dbReference type="ARBA" id="ARBA00022692"/>
    </source>
</evidence>
<evidence type="ECO:0000256" key="3">
    <source>
        <dbReference type="ARBA" id="ARBA00022989"/>
    </source>
</evidence>
<reference evidence="7 8" key="1">
    <citation type="journal article" date="2019" name="PLoS Biol.">
        <title>Sex chromosomes control vertical transmission of feminizing Wolbachia symbionts in an isopod.</title>
        <authorList>
            <person name="Becking T."/>
            <person name="Chebbi M.A."/>
            <person name="Giraud I."/>
            <person name="Moumen B."/>
            <person name="Laverre T."/>
            <person name="Caubet Y."/>
            <person name="Peccoud J."/>
            <person name="Gilbert C."/>
            <person name="Cordaux R."/>
        </authorList>
    </citation>
    <scope>NUCLEOTIDE SEQUENCE [LARGE SCALE GENOMIC DNA]</scope>
    <source>
        <strain evidence="7">ANa2</strain>
        <tissue evidence="7">Whole body excluding digestive tract and cuticle</tissue>
    </source>
</reference>
<dbReference type="Pfam" id="PF07690">
    <property type="entry name" value="MFS_1"/>
    <property type="match status" value="1"/>
</dbReference>
<gene>
    <name evidence="7" type="ORF">Anas_11741</name>
</gene>
<comment type="caution">
    <text evidence="7">The sequence shown here is derived from an EMBL/GenBank/DDBJ whole genome shotgun (WGS) entry which is preliminary data.</text>
</comment>
<evidence type="ECO:0000256" key="4">
    <source>
        <dbReference type="ARBA" id="ARBA00023136"/>
    </source>
</evidence>
<evidence type="ECO:0000313" key="8">
    <source>
        <dbReference type="Proteomes" id="UP000326759"/>
    </source>
</evidence>